<keyword evidence="1" id="KW-1133">Transmembrane helix</keyword>
<dbReference type="RefSeq" id="WP_212905008.1">
    <property type="nucleotide sequence ID" value="NZ_BOPZ01000033.1"/>
</dbReference>
<feature type="transmembrane region" description="Helical" evidence="1">
    <location>
        <begin position="36"/>
        <end position="53"/>
    </location>
</feature>
<comment type="caution">
    <text evidence="2">The sequence shown here is derived from an EMBL/GenBank/DDBJ whole genome shotgun (WGS) entry which is preliminary data.</text>
</comment>
<gene>
    <name evidence="2" type="ORF">CPJCM30710_29980</name>
</gene>
<dbReference type="Proteomes" id="UP000679179">
    <property type="component" value="Unassembled WGS sequence"/>
</dbReference>
<dbReference type="EMBL" id="BOPZ01000033">
    <property type="protein sequence ID" value="GIM30332.1"/>
    <property type="molecule type" value="Genomic_DNA"/>
</dbReference>
<protein>
    <submittedName>
        <fullName evidence="2">Uncharacterized protein</fullName>
    </submittedName>
</protein>
<reference evidence="2" key="1">
    <citation type="submission" date="2021-03" db="EMBL/GenBank/DDBJ databases">
        <title>Taxonomic study of Clostridium polyendosporum from meadow-gley soil under rice.</title>
        <authorList>
            <person name="Kobayashi H."/>
            <person name="Tanizawa Y."/>
            <person name="Yagura M."/>
        </authorList>
    </citation>
    <scope>NUCLEOTIDE SEQUENCE</scope>
    <source>
        <strain evidence="2">JCM 30710</strain>
    </source>
</reference>
<proteinExistence type="predicted"/>
<feature type="transmembrane region" description="Helical" evidence="1">
    <location>
        <begin position="6"/>
        <end position="24"/>
    </location>
</feature>
<organism evidence="2 3">
    <name type="scientific">Clostridium polyendosporum</name>
    <dbReference type="NCBI Taxonomy" id="69208"/>
    <lineage>
        <taxon>Bacteria</taxon>
        <taxon>Bacillati</taxon>
        <taxon>Bacillota</taxon>
        <taxon>Clostridia</taxon>
        <taxon>Eubacteriales</taxon>
        <taxon>Clostridiaceae</taxon>
        <taxon>Clostridium</taxon>
    </lineage>
</organism>
<evidence type="ECO:0000313" key="3">
    <source>
        <dbReference type="Proteomes" id="UP000679179"/>
    </source>
</evidence>
<name>A0A919VHJ9_9CLOT</name>
<evidence type="ECO:0000256" key="1">
    <source>
        <dbReference type="SAM" id="Phobius"/>
    </source>
</evidence>
<dbReference type="AlphaFoldDB" id="A0A919VHJ9"/>
<keyword evidence="1" id="KW-0812">Transmembrane</keyword>
<accession>A0A919VHJ9</accession>
<evidence type="ECO:0000313" key="2">
    <source>
        <dbReference type="EMBL" id="GIM30332.1"/>
    </source>
</evidence>
<feature type="transmembrane region" description="Helical" evidence="1">
    <location>
        <begin position="59"/>
        <end position="84"/>
    </location>
</feature>
<sequence>MNNFLSILLFIGFSIIVLVVFNLLKHFILSKLKVNKWIVLGAAIVFFFLPAFLTQFQGYIIRLVMSSIFVILFLWFIDLAGYGIKKKEKKIKIKPKAKPNRVKYIKEIEDKNKKLR</sequence>
<keyword evidence="3" id="KW-1185">Reference proteome</keyword>
<keyword evidence="1" id="KW-0472">Membrane</keyword>